<reference evidence="4" key="1">
    <citation type="journal article" date="2019" name="Int. J. Syst. Evol. Microbiol.">
        <title>The Global Catalogue of Microorganisms (GCM) 10K type strain sequencing project: providing services to taxonomists for standard genome sequencing and annotation.</title>
        <authorList>
            <consortium name="The Broad Institute Genomics Platform"/>
            <consortium name="The Broad Institute Genome Sequencing Center for Infectious Disease"/>
            <person name="Wu L."/>
            <person name="Ma J."/>
        </authorList>
    </citation>
    <scope>NUCLEOTIDE SEQUENCE [LARGE SCALE GENOMIC DNA]</scope>
    <source>
        <strain evidence="4">CGMCC 4.7241</strain>
    </source>
</reference>
<dbReference type="EMBL" id="JBHRZH010000037">
    <property type="protein sequence ID" value="MFC3765283.1"/>
    <property type="molecule type" value="Genomic_DNA"/>
</dbReference>
<dbReference type="RefSeq" id="WP_205121331.1">
    <property type="nucleotide sequence ID" value="NZ_JAFBCM010000001.1"/>
</dbReference>
<dbReference type="Proteomes" id="UP001595699">
    <property type="component" value="Unassembled WGS sequence"/>
</dbReference>
<evidence type="ECO:0000256" key="1">
    <source>
        <dbReference type="SAM" id="SignalP"/>
    </source>
</evidence>
<keyword evidence="1" id="KW-0732">Signal</keyword>
<dbReference type="Pfam" id="PF13529">
    <property type="entry name" value="Peptidase_C39_2"/>
    <property type="match status" value="1"/>
</dbReference>
<name>A0ABV7YJG5_9ACTN</name>
<protein>
    <submittedName>
        <fullName evidence="3">C39 family peptidase</fullName>
    </submittedName>
</protein>
<sequence length="218" mass="23496">MRSIKRLGVVLVAGAAAFSLAGAPAQASDTVDIAGKTLSGYKHVGQDTGYWCGPASAYILITGMKAHGKIKTTKSKSGLKLTQKNLASDTYLGANGGGGTQRADMRDGINKWIGHKWYKVHSNPTPAEFKDRLLRAIPSGRGVAVAAYESAGKRHYNGHPKGKTIDHWVVARGYTTNLSKTNFVDPATTVWSGVKPYFSHYTNSFVNVFVRPSKAIVW</sequence>
<feature type="signal peptide" evidence="1">
    <location>
        <begin position="1"/>
        <end position="27"/>
    </location>
</feature>
<evidence type="ECO:0000313" key="3">
    <source>
        <dbReference type="EMBL" id="MFC3765283.1"/>
    </source>
</evidence>
<feature type="domain" description="Peptidase C39-like" evidence="2">
    <location>
        <begin position="42"/>
        <end position="186"/>
    </location>
</feature>
<accession>A0ABV7YJG5</accession>
<feature type="chain" id="PRO_5046477280" evidence="1">
    <location>
        <begin position="28"/>
        <end position="218"/>
    </location>
</feature>
<evidence type="ECO:0000259" key="2">
    <source>
        <dbReference type="Pfam" id="PF13529"/>
    </source>
</evidence>
<comment type="caution">
    <text evidence="3">The sequence shown here is derived from an EMBL/GenBank/DDBJ whole genome shotgun (WGS) entry which is preliminary data.</text>
</comment>
<organism evidence="3 4">
    <name type="scientific">Tenggerimyces flavus</name>
    <dbReference type="NCBI Taxonomy" id="1708749"/>
    <lineage>
        <taxon>Bacteria</taxon>
        <taxon>Bacillati</taxon>
        <taxon>Actinomycetota</taxon>
        <taxon>Actinomycetes</taxon>
        <taxon>Propionibacteriales</taxon>
        <taxon>Nocardioidaceae</taxon>
        <taxon>Tenggerimyces</taxon>
    </lineage>
</organism>
<gene>
    <name evidence="3" type="ORF">ACFOUW_30915</name>
</gene>
<dbReference type="InterPro" id="IPR039564">
    <property type="entry name" value="Peptidase_C39-like"/>
</dbReference>
<evidence type="ECO:0000313" key="4">
    <source>
        <dbReference type="Proteomes" id="UP001595699"/>
    </source>
</evidence>
<keyword evidence="4" id="KW-1185">Reference proteome</keyword>
<proteinExistence type="predicted"/>